<keyword evidence="1 5" id="KW-0963">Cytoplasm</keyword>
<accession>A0A3M8QZ45</accession>
<keyword evidence="2 5" id="KW-0132">Cell division</keyword>
<comment type="function">
    <text evidence="5">Cell division factor that enhances FtsZ-ring assembly. Directly interacts with FtsZ and promotes bundling of FtsZ protofilaments, with a reduction in FtsZ GTPase activity.</text>
</comment>
<dbReference type="PANTHER" id="PTHR39455">
    <property type="entry name" value="CELL DIVISION PROTEIN ZAPD"/>
    <property type="match status" value="1"/>
</dbReference>
<dbReference type="EMBL" id="RIZI01000177">
    <property type="protein sequence ID" value="RNF60194.1"/>
    <property type="molecule type" value="Genomic_DNA"/>
</dbReference>
<dbReference type="AlphaFoldDB" id="A0A3M8QZ45"/>
<dbReference type="Gene3D" id="2.60.440.10">
    <property type="entry name" value="YacF-like domains"/>
    <property type="match status" value="1"/>
</dbReference>
<comment type="subunit">
    <text evidence="5">Interacts with FtsZ.</text>
</comment>
<keyword evidence="4 5" id="KW-0131">Cell cycle</keyword>
<dbReference type="HAMAP" id="MF_01092">
    <property type="entry name" value="ZapD"/>
    <property type="match status" value="1"/>
</dbReference>
<evidence type="ECO:0000313" key="6">
    <source>
        <dbReference type="EMBL" id="RNF60194.1"/>
    </source>
</evidence>
<dbReference type="Pfam" id="PF07072">
    <property type="entry name" value="ZapD"/>
    <property type="match status" value="1"/>
</dbReference>
<proteinExistence type="inferred from homology"/>
<dbReference type="GO" id="GO:0032153">
    <property type="term" value="C:cell division site"/>
    <property type="evidence" value="ECO:0007669"/>
    <property type="project" value="TreeGrafter"/>
</dbReference>
<protein>
    <recommendedName>
        <fullName evidence="5">Cell division protein ZapD</fullName>
    </recommendedName>
    <alternativeName>
        <fullName evidence="5">Z ring-associated protein D</fullName>
    </alternativeName>
</protein>
<gene>
    <name evidence="5 6" type="primary">zapD</name>
    <name evidence="6" type="ORF">EC580_09785</name>
</gene>
<dbReference type="GO" id="GO:0000917">
    <property type="term" value="P:division septum assembly"/>
    <property type="evidence" value="ECO:0007669"/>
    <property type="project" value="UniProtKB-KW"/>
</dbReference>
<reference evidence="6" key="1">
    <citation type="submission" date="2018-10" db="EMBL/GenBank/DDBJ databases">
        <title>Acidithiobacillus sulfuriphilus sp. nov.: an extremely acidophilic sulfur-oxidizing chemolithotroph isolated from a neutral pH environment.</title>
        <authorList>
            <person name="Falagan C."/>
            <person name="Moya-Beltran A."/>
            <person name="Quatrini R."/>
            <person name="Johnson D.B."/>
        </authorList>
    </citation>
    <scope>NUCLEOTIDE SEQUENCE [LARGE SCALE GENOMIC DNA]</scope>
    <source>
        <strain evidence="6">CJ-2</strain>
    </source>
</reference>
<comment type="caution">
    <text evidence="6">The sequence shown here is derived from an EMBL/GenBank/DDBJ whole genome shotgun (WGS) entry which is preliminary data.</text>
</comment>
<dbReference type="Gene3D" id="1.10.3900.10">
    <property type="entry name" value="YacF-like"/>
    <property type="match status" value="1"/>
</dbReference>
<evidence type="ECO:0000256" key="2">
    <source>
        <dbReference type="ARBA" id="ARBA00022618"/>
    </source>
</evidence>
<dbReference type="SUPFAM" id="SSF160950">
    <property type="entry name" value="YacF-like"/>
    <property type="match status" value="1"/>
</dbReference>
<evidence type="ECO:0000256" key="1">
    <source>
        <dbReference type="ARBA" id="ARBA00022490"/>
    </source>
</evidence>
<comment type="similarity">
    <text evidence="5">Belongs to the ZapD family.</text>
</comment>
<dbReference type="RefSeq" id="WP_123104601.1">
    <property type="nucleotide sequence ID" value="NZ_CP127527.1"/>
</dbReference>
<sequence length="252" mass="28480">MSLYEYPLNERTRLFLRLEGVFAQLRSPLESDAPASLRAALRACNEILDFCNRPELRLDLILELERLAHTFALWAQSPEVDVDQLRSLQFRVDQHLQVLRERRGPFGEALRRQELIHLARGRLGVPGGLANCDLPILAFWCQRAPAEIAALLASWVESLEGLEKGVSLVLDLIRETCGWSVVEATDGRYGAPLNPRQPPALVCIRLRDGLGYFPKFSGGAHRFHIHFLQWLDQGTTRLLESPVEFHLGLSAL</sequence>
<dbReference type="PANTHER" id="PTHR39455:SF1">
    <property type="entry name" value="CELL DIVISION PROTEIN ZAPD"/>
    <property type="match status" value="1"/>
</dbReference>
<comment type="subcellular location">
    <subcellularLocation>
        <location evidence="5">Cytoplasm</location>
    </subcellularLocation>
    <text evidence="5">Localizes to mid-cell in an FtsZ-dependent manner.</text>
</comment>
<dbReference type="InterPro" id="IPR036268">
    <property type="entry name" value="ZapD_sf"/>
</dbReference>
<dbReference type="GO" id="GO:0005737">
    <property type="term" value="C:cytoplasm"/>
    <property type="evidence" value="ECO:0007669"/>
    <property type="project" value="UniProtKB-SubCell"/>
</dbReference>
<dbReference type="GO" id="GO:0043093">
    <property type="term" value="P:FtsZ-dependent cytokinesis"/>
    <property type="evidence" value="ECO:0007669"/>
    <property type="project" value="UniProtKB-UniRule"/>
</dbReference>
<dbReference type="InterPro" id="IPR027462">
    <property type="entry name" value="ZapD_C"/>
</dbReference>
<dbReference type="InterPro" id="IPR009777">
    <property type="entry name" value="ZapD"/>
</dbReference>
<dbReference type="OrthoDB" id="5294622at2"/>
<name>A0A3M8QZ45_9PROT</name>
<organism evidence="6">
    <name type="scientific">Acidithiobacillus sulfuriphilus</name>
    <dbReference type="NCBI Taxonomy" id="1867749"/>
    <lineage>
        <taxon>Bacteria</taxon>
        <taxon>Pseudomonadati</taxon>
        <taxon>Pseudomonadota</taxon>
        <taxon>Acidithiobacillia</taxon>
        <taxon>Acidithiobacillales</taxon>
        <taxon>Acidithiobacillaceae</taxon>
        <taxon>Acidithiobacillus</taxon>
    </lineage>
</organism>
<evidence type="ECO:0000256" key="5">
    <source>
        <dbReference type="HAMAP-Rule" id="MF_01092"/>
    </source>
</evidence>
<evidence type="ECO:0000256" key="4">
    <source>
        <dbReference type="ARBA" id="ARBA00023306"/>
    </source>
</evidence>
<keyword evidence="3 5" id="KW-0717">Septation</keyword>
<evidence type="ECO:0000256" key="3">
    <source>
        <dbReference type="ARBA" id="ARBA00023210"/>
    </source>
</evidence>